<keyword evidence="3" id="KW-1185">Reference proteome</keyword>
<dbReference type="EMBL" id="JAVLET010000007">
    <property type="protein sequence ID" value="KAL0468363.1"/>
    <property type="molecule type" value="Genomic_DNA"/>
</dbReference>
<organism evidence="2 3">
    <name type="scientific">Neurospora intermedia</name>
    <dbReference type="NCBI Taxonomy" id="5142"/>
    <lineage>
        <taxon>Eukaryota</taxon>
        <taxon>Fungi</taxon>
        <taxon>Dikarya</taxon>
        <taxon>Ascomycota</taxon>
        <taxon>Pezizomycotina</taxon>
        <taxon>Sordariomycetes</taxon>
        <taxon>Sordariomycetidae</taxon>
        <taxon>Sordariales</taxon>
        <taxon>Sordariaceae</taxon>
        <taxon>Neurospora</taxon>
    </lineage>
</organism>
<evidence type="ECO:0000256" key="1">
    <source>
        <dbReference type="SAM" id="SignalP"/>
    </source>
</evidence>
<name>A0ABR3D914_NEUIN</name>
<feature type="signal peptide" evidence="1">
    <location>
        <begin position="1"/>
        <end position="16"/>
    </location>
</feature>
<reference evidence="2 3" key="1">
    <citation type="submission" date="2023-09" db="EMBL/GenBank/DDBJ databases">
        <title>Multi-omics analysis of a traditional fermented food reveals byproduct-associated fungal strains for waste-to-food upcycling.</title>
        <authorList>
            <consortium name="Lawrence Berkeley National Laboratory"/>
            <person name="Rekdal V.M."/>
            <person name="Villalobos-Escobedo J.M."/>
            <person name="Rodriguez-Valeron N."/>
            <person name="Garcia M.O."/>
            <person name="Vasquez D.P."/>
            <person name="Damayanti I."/>
            <person name="Sorensen P.M."/>
            <person name="Baidoo E.E."/>
            <person name="De Carvalho A.C."/>
            <person name="Riley R."/>
            <person name="Lipzen A."/>
            <person name="He G."/>
            <person name="Yan M."/>
            <person name="Haridas S."/>
            <person name="Daum C."/>
            <person name="Yoshinaga Y."/>
            <person name="Ng V."/>
            <person name="Grigoriev I.V."/>
            <person name="Munk R."/>
            <person name="Nuraida L."/>
            <person name="Wijaya C.H."/>
            <person name="Morales P.-C."/>
            <person name="Keasling J.D."/>
        </authorList>
    </citation>
    <scope>NUCLEOTIDE SEQUENCE [LARGE SCALE GENOMIC DNA]</scope>
    <source>
        <strain evidence="2 3">FGSC 2613</strain>
    </source>
</reference>
<evidence type="ECO:0000313" key="2">
    <source>
        <dbReference type="EMBL" id="KAL0468363.1"/>
    </source>
</evidence>
<protein>
    <submittedName>
        <fullName evidence="2">Uncharacterized protein</fullName>
    </submittedName>
</protein>
<accession>A0ABR3D914</accession>
<keyword evidence="1" id="KW-0732">Signal</keyword>
<proteinExistence type="predicted"/>
<evidence type="ECO:0000313" key="3">
    <source>
        <dbReference type="Proteomes" id="UP001451303"/>
    </source>
</evidence>
<feature type="chain" id="PRO_5047247291" evidence="1">
    <location>
        <begin position="17"/>
        <end position="58"/>
    </location>
</feature>
<gene>
    <name evidence="2" type="ORF">QR685DRAFT_530762</name>
</gene>
<comment type="caution">
    <text evidence="2">The sequence shown here is derived from an EMBL/GenBank/DDBJ whole genome shotgun (WGS) entry which is preliminary data.</text>
</comment>
<sequence>MLICAFLFSSAWRTSTYVTSIIPARLLWDQNLKSAEDRVAWMKKLEIFNFWDQDALNV</sequence>
<dbReference type="Proteomes" id="UP001451303">
    <property type="component" value="Unassembled WGS sequence"/>
</dbReference>